<gene>
    <name evidence="1" type="ORF">X798_03881</name>
</gene>
<evidence type="ECO:0000313" key="1">
    <source>
        <dbReference type="EMBL" id="OZC09134.1"/>
    </source>
</evidence>
<dbReference type="EMBL" id="KZ269997">
    <property type="protein sequence ID" value="OZC09134.1"/>
    <property type="molecule type" value="Genomic_DNA"/>
</dbReference>
<evidence type="ECO:0000313" key="2">
    <source>
        <dbReference type="Proteomes" id="UP000242913"/>
    </source>
</evidence>
<reference evidence="1 2" key="1">
    <citation type="submission" date="2015-12" db="EMBL/GenBank/DDBJ databases">
        <title>Draft genome of the nematode, Onchocerca flexuosa.</title>
        <authorList>
            <person name="Mitreva M."/>
        </authorList>
    </citation>
    <scope>NUCLEOTIDE SEQUENCE [LARGE SCALE GENOMIC DNA]</scope>
    <source>
        <strain evidence="1">Red Deer</strain>
    </source>
</reference>
<dbReference type="AlphaFoldDB" id="A0A238BVZ1"/>
<proteinExistence type="predicted"/>
<protein>
    <submittedName>
        <fullName evidence="1">Uncharacterized protein</fullName>
    </submittedName>
</protein>
<name>A0A238BVZ1_9BILA</name>
<organism evidence="1 2">
    <name type="scientific">Onchocerca flexuosa</name>
    <dbReference type="NCBI Taxonomy" id="387005"/>
    <lineage>
        <taxon>Eukaryota</taxon>
        <taxon>Metazoa</taxon>
        <taxon>Ecdysozoa</taxon>
        <taxon>Nematoda</taxon>
        <taxon>Chromadorea</taxon>
        <taxon>Rhabditida</taxon>
        <taxon>Spirurina</taxon>
        <taxon>Spiruromorpha</taxon>
        <taxon>Filarioidea</taxon>
        <taxon>Onchocercidae</taxon>
        <taxon>Onchocerca</taxon>
    </lineage>
</organism>
<dbReference type="Proteomes" id="UP000242913">
    <property type="component" value="Unassembled WGS sequence"/>
</dbReference>
<accession>A0A238BVZ1</accession>
<sequence>MGQQQSAFVVEIASPRLGSFQAIRVFKKKPWKEKKRVKKKYDKYRRKKYNIIEPKQMERQQE</sequence>
<keyword evidence="2" id="KW-1185">Reference proteome</keyword>